<dbReference type="Pfam" id="PF00023">
    <property type="entry name" value="Ank"/>
    <property type="match status" value="1"/>
</dbReference>
<dbReference type="PANTHER" id="PTHR24198:SF165">
    <property type="entry name" value="ANKYRIN REPEAT-CONTAINING PROTEIN-RELATED"/>
    <property type="match status" value="1"/>
</dbReference>
<dbReference type="SUPFAM" id="SSF52540">
    <property type="entry name" value="P-loop containing nucleoside triphosphate hydrolases"/>
    <property type="match status" value="1"/>
</dbReference>
<dbReference type="EMBL" id="ML979016">
    <property type="protein sequence ID" value="KAF1922717.1"/>
    <property type="molecule type" value="Genomic_DNA"/>
</dbReference>
<dbReference type="InterPro" id="IPR029058">
    <property type="entry name" value="AB_hydrolase_fold"/>
</dbReference>
<reference evidence="5" key="1">
    <citation type="journal article" date="2020" name="Stud. Mycol.">
        <title>101 Dothideomycetes genomes: a test case for predicting lifestyles and emergence of pathogens.</title>
        <authorList>
            <person name="Haridas S."/>
            <person name="Albert R."/>
            <person name="Binder M."/>
            <person name="Bloem J."/>
            <person name="Labutti K."/>
            <person name="Salamov A."/>
            <person name="Andreopoulos B."/>
            <person name="Baker S."/>
            <person name="Barry K."/>
            <person name="Bills G."/>
            <person name="Bluhm B."/>
            <person name="Cannon C."/>
            <person name="Castanera R."/>
            <person name="Culley D."/>
            <person name="Daum C."/>
            <person name="Ezra D."/>
            <person name="Gonzalez J."/>
            <person name="Henrissat B."/>
            <person name="Kuo A."/>
            <person name="Liang C."/>
            <person name="Lipzen A."/>
            <person name="Lutzoni F."/>
            <person name="Magnuson J."/>
            <person name="Mondo S."/>
            <person name="Nolan M."/>
            <person name="Ohm R."/>
            <person name="Pangilinan J."/>
            <person name="Park H.-J."/>
            <person name="Ramirez L."/>
            <person name="Alfaro M."/>
            <person name="Sun H."/>
            <person name="Tritt A."/>
            <person name="Yoshinaga Y."/>
            <person name="Zwiers L.-H."/>
            <person name="Turgeon B."/>
            <person name="Goodwin S."/>
            <person name="Spatafora J."/>
            <person name="Crous P."/>
            <person name="Grigoriev I."/>
        </authorList>
    </citation>
    <scope>NUCLEOTIDE SEQUENCE</scope>
    <source>
        <strain evidence="5">CBS 183.55</strain>
    </source>
</reference>
<dbReference type="InterPro" id="IPR002110">
    <property type="entry name" value="Ankyrin_rpt"/>
</dbReference>
<evidence type="ECO:0000256" key="3">
    <source>
        <dbReference type="PROSITE-ProRule" id="PRU00023"/>
    </source>
</evidence>
<keyword evidence="6" id="KW-1185">Reference proteome</keyword>
<dbReference type="SUPFAM" id="SSF48403">
    <property type="entry name" value="Ankyrin repeat"/>
    <property type="match status" value="1"/>
</dbReference>
<dbReference type="Pfam" id="PF12796">
    <property type="entry name" value="Ank_2"/>
    <property type="match status" value="3"/>
</dbReference>
<dbReference type="InterPro" id="IPR056884">
    <property type="entry name" value="NPHP3-like_N"/>
</dbReference>
<dbReference type="Proteomes" id="UP000800082">
    <property type="component" value="Unassembled WGS sequence"/>
</dbReference>
<dbReference type="Pfam" id="PF24883">
    <property type="entry name" value="NPHP3_N"/>
    <property type="match status" value="1"/>
</dbReference>
<dbReference type="SUPFAM" id="SSF53474">
    <property type="entry name" value="alpha/beta-Hydrolases"/>
    <property type="match status" value="1"/>
</dbReference>
<dbReference type="SMART" id="SM00248">
    <property type="entry name" value="ANK"/>
    <property type="match status" value="9"/>
</dbReference>
<dbReference type="PROSITE" id="PS50837">
    <property type="entry name" value="NACHT"/>
    <property type="match status" value="1"/>
</dbReference>
<dbReference type="PANTHER" id="PTHR24198">
    <property type="entry name" value="ANKYRIN REPEAT AND PROTEIN KINASE DOMAIN-CONTAINING PROTEIN"/>
    <property type="match status" value="1"/>
</dbReference>
<dbReference type="PROSITE" id="PS50088">
    <property type="entry name" value="ANK_REPEAT"/>
    <property type="match status" value="3"/>
</dbReference>
<dbReference type="GeneID" id="54344713"/>
<dbReference type="Gene3D" id="3.40.50.1820">
    <property type="entry name" value="alpha/beta hydrolase"/>
    <property type="match status" value="1"/>
</dbReference>
<feature type="repeat" description="ANK" evidence="3">
    <location>
        <begin position="1094"/>
        <end position="1126"/>
    </location>
</feature>
<accession>A0A6A5RA59</accession>
<organism evidence="5 6">
    <name type="scientific">Didymella exigua CBS 183.55</name>
    <dbReference type="NCBI Taxonomy" id="1150837"/>
    <lineage>
        <taxon>Eukaryota</taxon>
        <taxon>Fungi</taxon>
        <taxon>Dikarya</taxon>
        <taxon>Ascomycota</taxon>
        <taxon>Pezizomycotina</taxon>
        <taxon>Dothideomycetes</taxon>
        <taxon>Pleosporomycetidae</taxon>
        <taxon>Pleosporales</taxon>
        <taxon>Pleosporineae</taxon>
        <taxon>Didymellaceae</taxon>
        <taxon>Didymella</taxon>
    </lineage>
</organism>
<sequence>MLSKVVNSVATLRDYSRNLLISLTAVLRGRERPIIFVCHSLGGIVCKQALVLAHEDDHRYADILYATSAIVFFGTPHRGSKGADIGKMVGRVVNMCLRASQTAGLAGTIRNDLLTTLGSNSQALSDLAVSSRNRLRDLGIVTFHETETIPGLSELVVDQHSAIMEIPGEDIIPLFANHRTMCRFEGATDDGYSYTLKAIDRLARTALLSREMATKADRTSSNQSLSETEKSCMVLLNSIHLTEYKALLPTPVQGTCSWILSHPAYLTWIKAEESRVLWVTGEPGCGKTMLSAYLTDHLRLRHATASKPQVFFFFCDDKIKSQRDANALLRGILYQILQQHRKLIRHVKSRFEMDGPSLANSFPALWELFLKVAADSAPGTVGVIVDAIDECEVRTRNSFLKAMNQLVNERKDAHRQDRNYIKFLITSRPSLGNSHHLTELTENRLPIEQNQIIVSEDVKLVIRSRVGEIANKFQFDDEMKHYLEESLYTKSDQSFLWLNMVLQSLESSPRASKRDFERFINTFPQNLEATYGKFLSSIPPRDREDAEKFLHLLVAASRHLTLMELNVAFTIDQIHKSTVDLANDLQLSIRSTLQNFVGSFIRIKELDRSSKDDLIVSLIHQSAKEYLTDLALRSTDRVVQSLAVPLVDAALSMSQSCIRYLLMEEFKTDLFASERTSVESGSPNSSHFLPFTDSDTADSGGPLGLDDHLGLENFFKDSQELEEAQCALIAQEYRFFDYSATHWAEHYSLCEDVAPKSIREAVRQLTASSSCALTNWLKFYWIKNNIEYSFPDTFETIEVAAFFNLSLLLAEVIENANVRSETTKVRALFWAARMSSPDCMRILLQHGASPNSIGIDRQTPLTVSAQYGHLDAIQVLLDEPSTEVALRGKSGRSALSFAAANGHLDIVDVLLKRGAFSPDDQDNMHWTPLFWAVQGDYAGIVQLLLKQPSVNVNQVDKSGRSVLSWAAGEGARRALKILLKHPPVELNLKDAQGRSPLSWAAGNGQREAVSTLMHKTGVDKTTKDKDMRNVISWACQGGHTDTLRTLLKYGCGGVDDVDIDIWTPLLWSLFVRSPATIETLLSTRRVQIDRQDGYGRTALIWAASYGYLDVVQLLVSWNATVHIKNHGGHTAADVARLEGQIEVWEFLEAQQDRAVERSVDLRVGT</sequence>
<dbReference type="InterPro" id="IPR036770">
    <property type="entry name" value="Ankyrin_rpt-contain_sf"/>
</dbReference>
<dbReference type="Gene3D" id="3.40.50.300">
    <property type="entry name" value="P-loop containing nucleotide triphosphate hydrolases"/>
    <property type="match status" value="1"/>
</dbReference>
<feature type="repeat" description="ANK" evidence="3">
    <location>
        <begin position="890"/>
        <end position="915"/>
    </location>
</feature>
<keyword evidence="2 3" id="KW-0040">ANK repeat</keyword>
<evidence type="ECO:0000313" key="6">
    <source>
        <dbReference type="Proteomes" id="UP000800082"/>
    </source>
</evidence>
<dbReference type="OrthoDB" id="194358at2759"/>
<evidence type="ECO:0000256" key="2">
    <source>
        <dbReference type="ARBA" id="ARBA00023043"/>
    </source>
</evidence>
<dbReference type="InterPro" id="IPR007111">
    <property type="entry name" value="NACHT_NTPase"/>
</dbReference>
<gene>
    <name evidence="5" type="ORF">M421DRAFT_104855</name>
</gene>
<dbReference type="Gene3D" id="1.25.40.20">
    <property type="entry name" value="Ankyrin repeat-containing domain"/>
    <property type="match status" value="1"/>
</dbReference>
<dbReference type="AlphaFoldDB" id="A0A6A5RA59"/>
<proteinExistence type="predicted"/>
<dbReference type="InterPro" id="IPR027417">
    <property type="entry name" value="P-loop_NTPase"/>
</dbReference>
<keyword evidence="1" id="KW-0677">Repeat</keyword>
<evidence type="ECO:0000313" key="5">
    <source>
        <dbReference type="EMBL" id="KAF1922717.1"/>
    </source>
</evidence>
<evidence type="ECO:0000259" key="4">
    <source>
        <dbReference type="PROSITE" id="PS50837"/>
    </source>
</evidence>
<feature type="repeat" description="ANK" evidence="3">
    <location>
        <begin position="992"/>
        <end position="1025"/>
    </location>
</feature>
<evidence type="ECO:0000256" key="1">
    <source>
        <dbReference type="ARBA" id="ARBA00022737"/>
    </source>
</evidence>
<name>A0A6A5RA59_9PLEO</name>
<feature type="domain" description="NACHT" evidence="4">
    <location>
        <begin position="275"/>
        <end position="430"/>
    </location>
</feature>
<dbReference type="PROSITE" id="PS50297">
    <property type="entry name" value="ANK_REP_REGION"/>
    <property type="match status" value="2"/>
</dbReference>
<protein>
    <submittedName>
        <fullName evidence="5">Ankyrin</fullName>
    </submittedName>
</protein>
<dbReference type="RefSeq" id="XP_033442970.1">
    <property type="nucleotide sequence ID" value="XM_033587067.1"/>
</dbReference>